<protein>
    <submittedName>
        <fullName evidence="1">TIGR02569 family protein</fullName>
    </submittedName>
</protein>
<dbReference type="NCBIfam" id="TIGR02569">
    <property type="entry name" value="TIGR02569_actnb"/>
    <property type="match status" value="1"/>
</dbReference>
<name>A0ABP4H4U2_9PSEU</name>
<dbReference type="Proteomes" id="UP001500653">
    <property type="component" value="Unassembled WGS sequence"/>
</dbReference>
<dbReference type="InterPro" id="IPR013402">
    <property type="entry name" value="CHP02569"/>
</dbReference>
<evidence type="ECO:0000313" key="2">
    <source>
        <dbReference type="Proteomes" id="UP001500653"/>
    </source>
</evidence>
<comment type="caution">
    <text evidence="1">The sequence shown here is derived from an EMBL/GenBank/DDBJ whole genome shotgun (WGS) entry which is preliminary data.</text>
</comment>
<organism evidence="1 2">
    <name type="scientific">Prauserella halophila</name>
    <dbReference type="NCBI Taxonomy" id="185641"/>
    <lineage>
        <taxon>Bacteria</taxon>
        <taxon>Bacillati</taxon>
        <taxon>Actinomycetota</taxon>
        <taxon>Actinomycetes</taxon>
        <taxon>Pseudonocardiales</taxon>
        <taxon>Pseudonocardiaceae</taxon>
        <taxon>Prauserella</taxon>
    </lineage>
</organism>
<keyword evidence="2" id="KW-1185">Reference proteome</keyword>
<dbReference type="EMBL" id="BAAALN010000012">
    <property type="protein sequence ID" value="GAA1245980.1"/>
    <property type="molecule type" value="Genomic_DNA"/>
</dbReference>
<evidence type="ECO:0000313" key="1">
    <source>
        <dbReference type="EMBL" id="GAA1245980.1"/>
    </source>
</evidence>
<reference evidence="2" key="1">
    <citation type="journal article" date="2019" name="Int. J. Syst. Evol. Microbiol.">
        <title>The Global Catalogue of Microorganisms (GCM) 10K type strain sequencing project: providing services to taxonomists for standard genome sequencing and annotation.</title>
        <authorList>
            <consortium name="The Broad Institute Genomics Platform"/>
            <consortium name="The Broad Institute Genome Sequencing Center for Infectious Disease"/>
            <person name="Wu L."/>
            <person name="Ma J."/>
        </authorList>
    </citation>
    <scope>NUCLEOTIDE SEQUENCE [LARGE SCALE GENOMIC DNA]</scope>
    <source>
        <strain evidence="2">JCM 13023</strain>
    </source>
</reference>
<sequence length="277" mass="29786">MVAPVPSVGVGYGAERPPSHVRAAFGLTTAGDDDGEQLPGAAVWRYGDVVLRKVADRAHAVWLARTLAALDAPGLRIARPLNTTDGRWVMGGWGASRFVSGRPENRPDDTVLTAIKLQRATADLPEPEFLAGRQGIAAHAERMAWGEVDIELDEANGGRWFEILAPARKPLSSRPQVVHGELFGTVLFDGDAPPGIVDLVPHFRPAEWGAAVAAIDAVAWGGADMTLLHRWSYLPDWAQLLLRATLFRLAYHARHPGSADVGATRLRAAAARVSELL</sequence>
<proteinExistence type="predicted"/>
<gene>
    <name evidence="1" type="ORF">GCM10009676_34980</name>
</gene>
<accession>A0ABP4H4U2</accession>